<sequence length="229" mass="25901">MPDVALPGLRLLQLFSPNLPTGAFTYSQGMEWAVECAWLKNEKDTYDWLQSVFKDSLQYLELPLLIRLYAAFKNRDYDSVSHWSQRLYASRETRELRDEEKQRARALFNVLKKLPDAQCWPELKSCHAALLNSQLAGYALAAYHWQIGLSELLNSYCWSWLENAVAVAIKLVPLGQTQGQRLLYELSAEIAALVACAQVLEDAAIGASTPALAIASSLHETQYSRLFRS</sequence>
<keyword evidence="2" id="KW-0143">Chaperone</keyword>
<keyword evidence="1" id="KW-0996">Nickel insertion</keyword>
<dbReference type="InterPro" id="IPR002639">
    <property type="entry name" value="UreF"/>
</dbReference>
<dbReference type="HAMAP" id="MF_01385">
    <property type="entry name" value="UreF"/>
    <property type="match status" value="1"/>
</dbReference>
<dbReference type="AlphaFoldDB" id="A0A3B1BNY9"/>
<dbReference type="PANTHER" id="PTHR33620:SF1">
    <property type="entry name" value="UREASE ACCESSORY PROTEIN F"/>
    <property type="match status" value="1"/>
</dbReference>
<protein>
    <submittedName>
        <fullName evidence="3">Urease accessory protein UreF</fullName>
    </submittedName>
</protein>
<dbReference type="PANTHER" id="PTHR33620">
    <property type="entry name" value="UREASE ACCESSORY PROTEIN F"/>
    <property type="match status" value="1"/>
</dbReference>
<dbReference type="Pfam" id="PF01730">
    <property type="entry name" value="UreF"/>
    <property type="match status" value="1"/>
</dbReference>
<dbReference type="GO" id="GO:0016151">
    <property type="term" value="F:nickel cation binding"/>
    <property type="evidence" value="ECO:0007669"/>
    <property type="project" value="InterPro"/>
</dbReference>
<evidence type="ECO:0000256" key="1">
    <source>
        <dbReference type="ARBA" id="ARBA00022988"/>
    </source>
</evidence>
<evidence type="ECO:0000313" key="3">
    <source>
        <dbReference type="EMBL" id="VAX06377.1"/>
    </source>
</evidence>
<evidence type="ECO:0000256" key="2">
    <source>
        <dbReference type="ARBA" id="ARBA00023186"/>
    </source>
</evidence>
<name>A0A3B1BNY9_9ZZZZ</name>
<dbReference type="Gene3D" id="1.10.4190.10">
    <property type="entry name" value="Urease accessory protein UreF"/>
    <property type="match status" value="1"/>
</dbReference>
<dbReference type="InterPro" id="IPR038277">
    <property type="entry name" value="UreF_sf"/>
</dbReference>
<reference evidence="3" key="1">
    <citation type="submission" date="2018-06" db="EMBL/GenBank/DDBJ databases">
        <authorList>
            <person name="Zhirakovskaya E."/>
        </authorList>
    </citation>
    <scope>NUCLEOTIDE SEQUENCE</scope>
</reference>
<dbReference type="PIRSF" id="PIRSF009467">
    <property type="entry name" value="Ureas_acces_UreF"/>
    <property type="match status" value="1"/>
</dbReference>
<proteinExistence type="inferred from homology"/>
<gene>
    <name evidence="3" type="ORF">MNBD_GAMMA25-1835</name>
</gene>
<accession>A0A3B1BNY9</accession>
<dbReference type="EMBL" id="UOFY01000008">
    <property type="protein sequence ID" value="VAX06377.1"/>
    <property type="molecule type" value="Genomic_DNA"/>
</dbReference>
<organism evidence="3">
    <name type="scientific">hydrothermal vent metagenome</name>
    <dbReference type="NCBI Taxonomy" id="652676"/>
    <lineage>
        <taxon>unclassified sequences</taxon>
        <taxon>metagenomes</taxon>
        <taxon>ecological metagenomes</taxon>
    </lineage>
</organism>